<evidence type="ECO:0000256" key="2">
    <source>
        <dbReference type="ARBA" id="ARBA00022679"/>
    </source>
</evidence>
<protein>
    <recommendedName>
        <fullName evidence="8">Cytidylate kinase</fullName>
        <shortName evidence="8">CK</shortName>
        <ecNumber evidence="8">2.7.4.25</ecNumber>
    </recommendedName>
    <alternativeName>
        <fullName evidence="8">Cytidine monophosphate kinase</fullName>
        <shortName evidence="8">CMP kinase</shortName>
    </alternativeName>
</protein>
<organism evidence="10 11">
    <name type="scientific">Lawsonibacter faecis</name>
    <dbReference type="NCBI Taxonomy" id="2763052"/>
    <lineage>
        <taxon>Bacteria</taxon>
        <taxon>Bacillati</taxon>
        <taxon>Bacillota</taxon>
        <taxon>Clostridia</taxon>
        <taxon>Eubacteriales</taxon>
        <taxon>Oscillospiraceae</taxon>
        <taxon>Lawsonibacter</taxon>
    </lineage>
</organism>
<dbReference type="GO" id="GO:0015949">
    <property type="term" value="P:nucleobase-containing small molecule interconversion"/>
    <property type="evidence" value="ECO:0007669"/>
    <property type="project" value="TreeGrafter"/>
</dbReference>
<dbReference type="InterPro" id="IPR003136">
    <property type="entry name" value="Cytidylate_kin"/>
</dbReference>
<dbReference type="EC" id="2.7.4.25" evidence="8"/>
<evidence type="ECO:0000256" key="7">
    <source>
        <dbReference type="ARBA" id="ARBA00048478"/>
    </source>
</evidence>
<dbReference type="CDD" id="cd02020">
    <property type="entry name" value="CMPK"/>
    <property type="match status" value="1"/>
</dbReference>
<dbReference type="InterPro" id="IPR027417">
    <property type="entry name" value="P-loop_NTPase"/>
</dbReference>
<dbReference type="AlphaFoldDB" id="A0A8J6JMZ5"/>
<dbReference type="GO" id="GO:0005524">
    <property type="term" value="F:ATP binding"/>
    <property type="evidence" value="ECO:0007669"/>
    <property type="project" value="UniProtKB-UniRule"/>
</dbReference>
<dbReference type="RefSeq" id="WP_186919711.1">
    <property type="nucleotide sequence ID" value="NZ_JACOPQ010000010.1"/>
</dbReference>
<keyword evidence="5 8" id="KW-0067">ATP-binding</keyword>
<name>A0A8J6JMZ5_9FIRM</name>
<keyword evidence="2 8" id="KW-0808">Transferase</keyword>
<evidence type="ECO:0000256" key="4">
    <source>
        <dbReference type="ARBA" id="ARBA00022777"/>
    </source>
</evidence>
<dbReference type="PANTHER" id="PTHR21299:SF2">
    <property type="entry name" value="CYTIDYLATE KINASE"/>
    <property type="match status" value="1"/>
</dbReference>
<dbReference type="SUPFAM" id="SSF52540">
    <property type="entry name" value="P-loop containing nucleoside triphosphate hydrolases"/>
    <property type="match status" value="1"/>
</dbReference>
<dbReference type="HAMAP" id="MF_00238">
    <property type="entry name" value="Cytidyl_kinase_type1"/>
    <property type="match status" value="1"/>
</dbReference>
<dbReference type="NCBIfam" id="TIGR00017">
    <property type="entry name" value="cmk"/>
    <property type="match status" value="1"/>
</dbReference>
<dbReference type="Gene3D" id="3.40.50.300">
    <property type="entry name" value="P-loop containing nucleotide triphosphate hydrolases"/>
    <property type="match status" value="1"/>
</dbReference>
<reference evidence="10" key="1">
    <citation type="submission" date="2020-08" db="EMBL/GenBank/DDBJ databases">
        <title>Genome public.</title>
        <authorList>
            <person name="Liu C."/>
            <person name="Sun Q."/>
        </authorList>
    </citation>
    <scope>NUCLEOTIDE SEQUENCE</scope>
    <source>
        <strain evidence="10">NSJ-52</strain>
    </source>
</reference>
<evidence type="ECO:0000256" key="8">
    <source>
        <dbReference type="HAMAP-Rule" id="MF_00238"/>
    </source>
</evidence>
<proteinExistence type="inferred from homology"/>
<keyword evidence="3 8" id="KW-0547">Nucleotide-binding</keyword>
<keyword evidence="11" id="KW-1185">Reference proteome</keyword>
<dbReference type="GO" id="GO:0005829">
    <property type="term" value="C:cytosol"/>
    <property type="evidence" value="ECO:0007669"/>
    <property type="project" value="TreeGrafter"/>
</dbReference>
<gene>
    <name evidence="8" type="primary">cmk</name>
    <name evidence="10" type="ORF">H8S62_12930</name>
</gene>
<evidence type="ECO:0000256" key="1">
    <source>
        <dbReference type="ARBA" id="ARBA00009427"/>
    </source>
</evidence>
<evidence type="ECO:0000256" key="6">
    <source>
        <dbReference type="ARBA" id="ARBA00047615"/>
    </source>
</evidence>
<comment type="subcellular location">
    <subcellularLocation>
        <location evidence="8">Cytoplasm</location>
    </subcellularLocation>
</comment>
<evidence type="ECO:0000259" key="9">
    <source>
        <dbReference type="Pfam" id="PF02224"/>
    </source>
</evidence>
<dbReference type="GO" id="GO:0006220">
    <property type="term" value="P:pyrimidine nucleotide metabolic process"/>
    <property type="evidence" value="ECO:0007669"/>
    <property type="project" value="UniProtKB-UniRule"/>
</dbReference>
<accession>A0A8J6JMZ5</accession>
<feature type="domain" description="Cytidylate kinase" evidence="9">
    <location>
        <begin position="6"/>
        <end position="220"/>
    </location>
</feature>
<dbReference type="GO" id="GO:0036431">
    <property type="term" value="F:dCMP kinase activity"/>
    <property type="evidence" value="ECO:0007669"/>
    <property type="project" value="InterPro"/>
</dbReference>
<dbReference type="PANTHER" id="PTHR21299">
    <property type="entry name" value="CYTIDYLATE KINASE/PANTOATE-BETA-ALANINE LIGASE"/>
    <property type="match status" value="1"/>
</dbReference>
<dbReference type="EMBL" id="JACOPQ010000010">
    <property type="protein sequence ID" value="MBC5737909.1"/>
    <property type="molecule type" value="Genomic_DNA"/>
</dbReference>
<evidence type="ECO:0000256" key="5">
    <source>
        <dbReference type="ARBA" id="ARBA00022840"/>
    </source>
</evidence>
<dbReference type="Proteomes" id="UP000607645">
    <property type="component" value="Unassembled WGS sequence"/>
</dbReference>
<keyword evidence="4 8" id="KW-0418">Kinase</keyword>
<evidence type="ECO:0000313" key="11">
    <source>
        <dbReference type="Proteomes" id="UP000607645"/>
    </source>
</evidence>
<evidence type="ECO:0000313" key="10">
    <source>
        <dbReference type="EMBL" id="MBC5737909.1"/>
    </source>
</evidence>
<feature type="binding site" evidence="8">
    <location>
        <begin position="10"/>
        <end position="18"/>
    </location>
    <ligand>
        <name>ATP</name>
        <dbReference type="ChEBI" id="CHEBI:30616"/>
    </ligand>
</feature>
<comment type="similarity">
    <text evidence="1 8">Belongs to the cytidylate kinase family. Type 1 subfamily.</text>
</comment>
<evidence type="ECO:0000256" key="3">
    <source>
        <dbReference type="ARBA" id="ARBA00022741"/>
    </source>
</evidence>
<comment type="caution">
    <text evidence="10">The sequence shown here is derived from an EMBL/GenBank/DDBJ whole genome shotgun (WGS) entry which is preliminary data.</text>
</comment>
<sequence>MTYKSIAVDGPSGAGKSTLAKMLAEALGYLYVDTGAIYRTVGLSACRRGVDPGDGAAVVPMLAGLDIDLRHGEDGLQHMYLDGEDVTDEIRRPEISKYASAVSALPQVRAFLMDMQRELARRQNVIMDGRDIGTVVLPGADVKIFLTAAPEDRAKRRYAELLQRGHGGDYETVLRDIIQRDENDTRRAAAPLRQAEDALLVDTTGNSLEESFDVLLNTIKERLDA</sequence>
<dbReference type="InterPro" id="IPR011994">
    <property type="entry name" value="Cytidylate_kinase_dom"/>
</dbReference>
<comment type="catalytic activity">
    <reaction evidence="7 8">
        <text>CMP + ATP = CDP + ADP</text>
        <dbReference type="Rhea" id="RHEA:11600"/>
        <dbReference type="ChEBI" id="CHEBI:30616"/>
        <dbReference type="ChEBI" id="CHEBI:58069"/>
        <dbReference type="ChEBI" id="CHEBI:60377"/>
        <dbReference type="ChEBI" id="CHEBI:456216"/>
        <dbReference type="EC" id="2.7.4.25"/>
    </reaction>
</comment>
<keyword evidence="8" id="KW-0963">Cytoplasm</keyword>
<comment type="catalytic activity">
    <reaction evidence="6 8">
        <text>dCMP + ATP = dCDP + ADP</text>
        <dbReference type="Rhea" id="RHEA:25094"/>
        <dbReference type="ChEBI" id="CHEBI:30616"/>
        <dbReference type="ChEBI" id="CHEBI:57566"/>
        <dbReference type="ChEBI" id="CHEBI:58593"/>
        <dbReference type="ChEBI" id="CHEBI:456216"/>
        <dbReference type="EC" id="2.7.4.25"/>
    </reaction>
</comment>
<dbReference type="Pfam" id="PF02224">
    <property type="entry name" value="Cytidylate_kin"/>
    <property type="match status" value="1"/>
</dbReference>